<evidence type="ECO:0000313" key="1">
    <source>
        <dbReference type="EMBL" id="SEB31829.1"/>
    </source>
</evidence>
<gene>
    <name evidence="1" type="ORF">SAMN04489793_0266</name>
</gene>
<evidence type="ECO:0008006" key="3">
    <source>
        <dbReference type="Google" id="ProtNLM"/>
    </source>
</evidence>
<dbReference type="OrthoDB" id="4775587at2"/>
<sequence>MGKAVPPAGGADEERPLNRGQEARLDAALAEYRDHTFAHWSAPDGFTAHSPLGDRRIAAAIRAAPPPVLPRRRLRYSLAAAAAAVGVLAVTVALSTVREAPPAVPDAGVLLAAATPGGDRGPFADGTALSRCLDAASIPARQRTLLGAGPLRLRGDHATVLLLPGGRLGDVRLLAVTPSCAQGESSSVLVDRVLTGGAGARAATP</sequence>
<reference evidence="2" key="1">
    <citation type="submission" date="2016-10" db="EMBL/GenBank/DDBJ databases">
        <authorList>
            <person name="Varghese N."/>
            <person name="Submissions S."/>
        </authorList>
    </citation>
    <scope>NUCLEOTIDE SEQUENCE [LARGE SCALE GENOMIC DNA]</scope>
    <source>
        <strain evidence="2">DSM 44234</strain>
    </source>
</reference>
<accession>A0A1H4ICL9</accession>
<name>A0A1H4ICL9_TSUTY</name>
<organism evidence="1 2">
    <name type="scientific">Tsukamurella tyrosinosolvens</name>
    <dbReference type="NCBI Taxonomy" id="57704"/>
    <lineage>
        <taxon>Bacteria</taxon>
        <taxon>Bacillati</taxon>
        <taxon>Actinomycetota</taxon>
        <taxon>Actinomycetes</taxon>
        <taxon>Mycobacteriales</taxon>
        <taxon>Tsukamurellaceae</taxon>
        <taxon>Tsukamurella</taxon>
    </lineage>
</organism>
<dbReference type="AlphaFoldDB" id="A0A1H4ICL9"/>
<keyword evidence="2" id="KW-1185">Reference proteome</keyword>
<dbReference type="EMBL" id="FNSA01000001">
    <property type="protein sequence ID" value="SEB31829.1"/>
    <property type="molecule type" value="Genomic_DNA"/>
</dbReference>
<proteinExistence type="predicted"/>
<dbReference type="RefSeq" id="WP_068740334.1">
    <property type="nucleotide sequence ID" value="NZ_FNSA01000001.1"/>
</dbReference>
<dbReference type="STRING" id="57704.SAMN04489793_0266"/>
<dbReference type="Proteomes" id="UP000182241">
    <property type="component" value="Unassembled WGS sequence"/>
</dbReference>
<evidence type="ECO:0000313" key="2">
    <source>
        <dbReference type="Proteomes" id="UP000182241"/>
    </source>
</evidence>
<protein>
    <recommendedName>
        <fullName evidence="3">Anti-sigma-M factor RsmA</fullName>
    </recommendedName>
</protein>